<evidence type="ECO:0000256" key="1">
    <source>
        <dbReference type="SAM" id="Phobius"/>
    </source>
</evidence>
<keyword evidence="1" id="KW-0472">Membrane</keyword>
<feature type="transmembrane region" description="Helical" evidence="1">
    <location>
        <begin position="32"/>
        <end position="51"/>
    </location>
</feature>
<proteinExistence type="predicted"/>
<dbReference type="Gene3D" id="3.40.50.620">
    <property type="entry name" value="HUPs"/>
    <property type="match status" value="1"/>
</dbReference>
<dbReference type="Pfam" id="PF02698">
    <property type="entry name" value="DUF218"/>
    <property type="match status" value="1"/>
</dbReference>
<evidence type="ECO:0000259" key="2">
    <source>
        <dbReference type="Pfam" id="PF02698"/>
    </source>
</evidence>
<feature type="transmembrane region" description="Helical" evidence="1">
    <location>
        <begin position="63"/>
        <end position="82"/>
    </location>
</feature>
<comment type="caution">
    <text evidence="3">The sequence shown here is derived from an EMBL/GenBank/DDBJ whole genome shotgun (WGS) entry which is preliminary data.</text>
</comment>
<feature type="domain" description="DUF218" evidence="2">
    <location>
        <begin position="102"/>
        <end position="241"/>
    </location>
</feature>
<evidence type="ECO:0000313" key="3">
    <source>
        <dbReference type="EMBL" id="RGS42438.1"/>
    </source>
</evidence>
<dbReference type="AlphaFoldDB" id="A0A395VD06"/>
<gene>
    <name evidence="3" type="ORF">DWX93_03705</name>
</gene>
<dbReference type="PANTHER" id="PTHR30336">
    <property type="entry name" value="INNER MEMBRANE PROTEIN, PROBABLE PERMEASE"/>
    <property type="match status" value="1"/>
</dbReference>
<dbReference type="GO" id="GO:0005886">
    <property type="term" value="C:plasma membrane"/>
    <property type="evidence" value="ECO:0007669"/>
    <property type="project" value="TreeGrafter"/>
</dbReference>
<dbReference type="GO" id="GO:0000270">
    <property type="term" value="P:peptidoglycan metabolic process"/>
    <property type="evidence" value="ECO:0007669"/>
    <property type="project" value="TreeGrafter"/>
</dbReference>
<reference evidence="3 4" key="1">
    <citation type="submission" date="2018-08" db="EMBL/GenBank/DDBJ databases">
        <title>A genome reference for cultivated species of the human gut microbiota.</title>
        <authorList>
            <person name="Zou Y."/>
            <person name="Xue W."/>
            <person name="Luo G."/>
        </authorList>
    </citation>
    <scope>NUCLEOTIDE SEQUENCE [LARGE SCALE GENOMIC DNA]</scope>
    <source>
        <strain evidence="3 4">AF22-12AC</strain>
    </source>
</reference>
<protein>
    <submittedName>
        <fullName evidence="3">YdcF family protein</fullName>
    </submittedName>
</protein>
<keyword evidence="1" id="KW-0812">Transmembrane</keyword>
<accession>A0A395VD06</accession>
<dbReference type="InterPro" id="IPR051599">
    <property type="entry name" value="Cell_Envelope_Assoc"/>
</dbReference>
<evidence type="ECO:0000313" key="4">
    <source>
        <dbReference type="Proteomes" id="UP000266172"/>
    </source>
</evidence>
<keyword evidence="1" id="KW-1133">Transmembrane helix</keyword>
<feature type="transmembrane region" description="Helical" evidence="1">
    <location>
        <begin position="7"/>
        <end position="26"/>
    </location>
</feature>
<dbReference type="InterPro" id="IPR003848">
    <property type="entry name" value="DUF218"/>
</dbReference>
<dbReference type="EMBL" id="QRVL01000001">
    <property type="protein sequence ID" value="RGS42438.1"/>
    <property type="molecule type" value="Genomic_DNA"/>
</dbReference>
<dbReference type="CDD" id="cd06259">
    <property type="entry name" value="YdcF-like"/>
    <property type="match status" value="1"/>
</dbReference>
<dbReference type="InterPro" id="IPR014729">
    <property type="entry name" value="Rossmann-like_a/b/a_fold"/>
</dbReference>
<dbReference type="GO" id="GO:0043164">
    <property type="term" value="P:Gram-negative-bacterium-type cell wall biogenesis"/>
    <property type="evidence" value="ECO:0007669"/>
    <property type="project" value="TreeGrafter"/>
</dbReference>
<name>A0A395VD06_9FIRM</name>
<dbReference type="PANTHER" id="PTHR30336:SF4">
    <property type="entry name" value="ENVELOPE BIOGENESIS FACTOR ELYC"/>
    <property type="match status" value="1"/>
</dbReference>
<dbReference type="Proteomes" id="UP000266172">
    <property type="component" value="Unassembled WGS sequence"/>
</dbReference>
<organism evidence="3 4">
    <name type="scientific">Roseburia hominis</name>
    <dbReference type="NCBI Taxonomy" id="301301"/>
    <lineage>
        <taxon>Bacteria</taxon>
        <taxon>Bacillati</taxon>
        <taxon>Bacillota</taxon>
        <taxon>Clostridia</taxon>
        <taxon>Lachnospirales</taxon>
        <taxon>Lachnospiraceae</taxon>
        <taxon>Roseburia</taxon>
    </lineage>
</organism>
<sequence>MARMHWWIMAVGAVFFLWFFIPAFVVVNIGNITGMAVSALVLLYGIFYRQVQDVAGRLWQTRGGRVGLSALGMVLLFILLIVTVETAGMIRSAANRAPGNTTAVVLGCSVKGERPSRVLSERLCAAYEYLNRNPKAVCVLSGGQGDGEEISEAECMYRYLTGRGIDGARLLLEDRSTTTAENLQYSMELLQQHGIDGPVTIITSEFHEYRANQTAKRLGITSYSTPSRTFFLYLPTFYVRELYGILYYKISK</sequence>
<dbReference type="RefSeq" id="WP_118096672.1">
    <property type="nucleotide sequence ID" value="NZ_QRVL01000001.1"/>
</dbReference>